<dbReference type="EMBL" id="BAABFN010000004">
    <property type="protein sequence ID" value="GAA4309979.1"/>
    <property type="molecule type" value="Genomic_DNA"/>
</dbReference>
<name>A0ABP8FS78_9BACT</name>
<keyword evidence="2" id="KW-1185">Reference proteome</keyword>
<reference evidence="2" key="1">
    <citation type="journal article" date="2019" name="Int. J. Syst. Evol. Microbiol.">
        <title>The Global Catalogue of Microorganisms (GCM) 10K type strain sequencing project: providing services to taxonomists for standard genome sequencing and annotation.</title>
        <authorList>
            <consortium name="The Broad Institute Genomics Platform"/>
            <consortium name="The Broad Institute Genome Sequencing Center for Infectious Disease"/>
            <person name="Wu L."/>
            <person name="Ma J."/>
        </authorList>
    </citation>
    <scope>NUCLEOTIDE SEQUENCE [LARGE SCALE GENOMIC DNA]</scope>
    <source>
        <strain evidence="2">JCM 17664</strain>
    </source>
</reference>
<dbReference type="Proteomes" id="UP001501207">
    <property type="component" value="Unassembled WGS sequence"/>
</dbReference>
<organism evidence="1 2">
    <name type="scientific">Compostibacter hankyongensis</name>
    <dbReference type="NCBI Taxonomy" id="1007089"/>
    <lineage>
        <taxon>Bacteria</taxon>
        <taxon>Pseudomonadati</taxon>
        <taxon>Bacteroidota</taxon>
        <taxon>Chitinophagia</taxon>
        <taxon>Chitinophagales</taxon>
        <taxon>Chitinophagaceae</taxon>
        <taxon>Compostibacter</taxon>
    </lineage>
</organism>
<proteinExistence type="predicted"/>
<sequence>MVNNILTLNNMKYTIYHRVSTEFEITQSVMLKDGYIHTEKRSLANYNEGMSLLEGLELQAVIGLLYGLGARGQIVR</sequence>
<evidence type="ECO:0000313" key="1">
    <source>
        <dbReference type="EMBL" id="GAA4309979.1"/>
    </source>
</evidence>
<gene>
    <name evidence="1" type="ORF">GCM10023143_18130</name>
</gene>
<comment type="caution">
    <text evidence="1">The sequence shown here is derived from an EMBL/GenBank/DDBJ whole genome shotgun (WGS) entry which is preliminary data.</text>
</comment>
<accession>A0ABP8FS78</accession>
<evidence type="ECO:0000313" key="2">
    <source>
        <dbReference type="Proteomes" id="UP001501207"/>
    </source>
</evidence>
<protein>
    <submittedName>
        <fullName evidence="1">Uncharacterized protein</fullName>
    </submittedName>
</protein>